<dbReference type="GO" id="GO:0016763">
    <property type="term" value="F:pentosyltransferase activity"/>
    <property type="evidence" value="ECO:0007669"/>
    <property type="project" value="UniProtKB-ARBA"/>
</dbReference>
<keyword evidence="5" id="KW-0325">Glycoprotein</keyword>
<protein>
    <recommendedName>
        <fullName evidence="7">Glycosyltransferase 61 catalytic domain-containing protein</fullName>
    </recommendedName>
</protein>
<proteinExistence type="predicted"/>
<dbReference type="Pfam" id="PF04577">
    <property type="entry name" value="Glyco_transf_61"/>
    <property type="match status" value="1"/>
</dbReference>
<gene>
    <name evidence="8" type="ORF">Cni_G01733</name>
</gene>
<reference evidence="8 9" key="1">
    <citation type="submission" date="2023-10" db="EMBL/GenBank/DDBJ databases">
        <title>Chromosome-scale genome assembly provides insights into flower coloration mechanisms of Canna indica.</title>
        <authorList>
            <person name="Li C."/>
        </authorList>
    </citation>
    <scope>NUCLEOTIDE SEQUENCE [LARGE SCALE GENOMIC DNA]</scope>
    <source>
        <tissue evidence="8">Flower</tissue>
    </source>
</reference>
<evidence type="ECO:0000313" key="8">
    <source>
        <dbReference type="EMBL" id="WOK93040.1"/>
    </source>
</evidence>
<dbReference type="EMBL" id="CP136890">
    <property type="protein sequence ID" value="WOK93040.1"/>
    <property type="molecule type" value="Genomic_DNA"/>
</dbReference>
<organism evidence="8 9">
    <name type="scientific">Canna indica</name>
    <name type="common">Indian-shot</name>
    <dbReference type="NCBI Taxonomy" id="4628"/>
    <lineage>
        <taxon>Eukaryota</taxon>
        <taxon>Viridiplantae</taxon>
        <taxon>Streptophyta</taxon>
        <taxon>Embryophyta</taxon>
        <taxon>Tracheophyta</taxon>
        <taxon>Spermatophyta</taxon>
        <taxon>Magnoliopsida</taxon>
        <taxon>Liliopsida</taxon>
        <taxon>Zingiberales</taxon>
        <taxon>Cannaceae</taxon>
        <taxon>Canna</taxon>
    </lineage>
</organism>
<dbReference type="PANTHER" id="PTHR20961:SF5">
    <property type="entry name" value="GLYCOSYLTRANSFERASE-RELATED"/>
    <property type="match status" value="1"/>
</dbReference>
<feature type="compositionally biased region" description="Basic and acidic residues" evidence="6">
    <location>
        <begin position="117"/>
        <end position="136"/>
    </location>
</feature>
<evidence type="ECO:0000256" key="3">
    <source>
        <dbReference type="ARBA" id="ARBA00022676"/>
    </source>
</evidence>
<dbReference type="InterPro" id="IPR049625">
    <property type="entry name" value="Glyco_transf_61_cat"/>
</dbReference>
<keyword evidence="3" id="KW-0328">Glycosyltransferase</keyword>
<feature type="domain" description="Glycosyltransferase 61 catalytic" evidence="7">
    <location>
        <begin position="259"/>
        <end position="446"/>
    </location>
</feature>
<dbReference type="GO" id="GO:0000139">
    <property type="term" value="C:Golgi membrane"/>
    <property type="evidence" value="ECO:0007669"/>
    <property type="project" value="UniProtKB-SubCell"/>
</dbReference>
<evidence type="ECO:0000313" key="9">
    <source>
        <dbReference type="Proteomes" id="UP001327560"/>
    </source>
</evidence>
<sequence>MRQKLPQKLVLCACMACLLIPCFFLAVLKPKFASPSLQLSLTTNIKIQVVEEKKNATDRTGNEVVLMPIALALDDEQERSTKDSEMANMQPTSQEEKTSSDATLQEVEMSKSTTENEPNKHEINEIPSPKDEDFSKPTKEINLLSELLQVEEQKQEINSQDERKNSITCDFCEPRSDTCVMHGDVRVHGLSSSIISANAAQESSWKLRPYARKWESPVMRIIRELTLKETPKSIPIPQCQVNHSVPAVVFSTGGFLGNFFHDFTDVLIPLFATSHRFHGQVQFIVTNFNFGWIRKYESVLNKLSNYRIIDLDRDQRVHCFPEVHVGLLSHKELGMDPSKTPGGYSMADFREFLRSCFALKRKATRIGGIKKPRLLVINRKGSRSLANRREVVSLAKNTGFKVMVAGPEETKNVSRFARMVNSCDVLMGVHGAGLTNMVFLPSDAALVQVIPWGGLKYACRHDFGEPAADMGVKYWEYEIREEESSLIRQYPRNHPVFTDPMLIHKQGWDVLWSVFLNRQSVRLDVRRFRGVLQQVLQGLPH</sequence>
<evidence type="ECO:0000256" key="6">
    <source>
        <dbReference type="SAM" id="MobiDB-lite"/>
    </source>
</evidence>
<dbReference type="InterPro" id="IPR007657">
    <property type="entry name" value="Glycosyltransferase_61"/>
</dbReference>
<evidence type="ECO:0000259" key="7">
    <source>
        <dbReference type="Pfam" id="PF04577"/>
    </source>
</evidence>
<keyword evidence="9" id="KW-1185">Reference proteome</keyword>
<keyword evidence="4" id="KW-0808">Transferase</keyword>
<evidence type="ECO:0000256" key="1">
    <source>
        <dbReference type="ARBA" id="ARBA00004323"/>
    </source>
</evidence>
<evidence type="ECO:0000256" key="4">
    <source>
        <dbReference type="ARBA" id="ARBA00022679"/>
    </source>
</evidence>
<evidence type="ECO:0000256" key="5">
    <source>
        <dbReference type="ARBA" id="ARBA00023180"/>
    </source>
</evidence>
<comment type="pathway">
    <text evidence="2">Glycan metabolism.</text>
</comment>
<dbReference type="Proteomes" id="UP001327560">
    <property type="component" value="Chromosome 1"/>
</dbReference>
<evidence type="ECO:0000256" key="2">
    <source>
        <dbReference type="ARBA" id="ARBA00004881"/>
    </source>
</evidence>
<dbReference type="AlphaFoldDB" id="A0AAQ3Q1B8"/>
<name>A0AAQ3Q1B8_9LILI</name>
<feature type="region of interest" description="Disordered" evidence="6">
    <location>
        <begin position="75"/>
        <end position="136"/>
    </location>
</feature>
<dbReference type="PANTHER" id="PTHR20961">
    <property type="entry name" value="GLYCOSYLTRANSFERASE"/>
    <property type="match status" value="1"/>
</dbReference>
<accession>A0AAQ3Q1B8</accession>
<comment type="subcellular location">
    <subcellularLocation>
        <location evidence="1">Golgi apparatus membrane</location>
        <topology evidence="1">Single-pass type II membrane protein</topology>
    </subcellularLocation>
</comment>